<dbReference type="SUPFAM" id="SSF50129">
    <property type="entry name" value="GroES-like"/>
    <property type="match status" value="1"/>
</dbReference>
<dbReference type="GeneID" id="18247644"/>
<dbReference type="InterPro" id="IPR011032">
    <property type="entry name" value="GroES-like_sf"/>
</dbReference>
<dbReference type="PROSITE" id="PS01162">
    <property type="entry name" value="QOR_ZETA_CRYSTAL"/>
    <property type="match status" value="1"/>
</dbReference>
<dbReference type="GO" id="GO:0005829">
    <property type="term" value="C:cytosol"/>
    <property type="evidence" value="ECO:0007669"/>
    <property type="project" value="TreeGrafter"/>
</dbReference>
<dbReference type="InterPro" id="IPR013154">
    <property type="entry name" value="ADH-like_N"/>
</dbReference>
<evidence type="ECO:0000313" key="5">
    <source>
        <dbReference type="EMBL" id="EGV62533.1"/>
    </source>
</evidence>
<dbReference type="GO" id="GO:0035925">
    <property type="term" value="F:mRNA 3'-UTR AU-rich region binding"/>
    <property type="evidence" value="ECO:0007669"/>
    <property type="project" value="TreeGrafter"/>
</dbReference>
<dbReference type="SMART" id="SM00829">
    <property type="entry name" value="PKS_ER"/>
    <property type="match status" value="1"/>
</dbReference>
<dbReference type="EMBL" id="GL996527">
    <property type="protein sequence ID" value="EGV62533.1"/>
    <property type="molecule type" value="Genomic_DNA"/>
</dbReference>
<dbReference type="Proteomes" id="UP000000707">
    <property type="component" value="Unassembled WGS sequence"/>
</dbReference>
<dbReference type="InterPro" id="IPR013149">
    <property type="entry name" value="ADH-like_C"/>
</dbReference>
<dbReference type="OrthoDB" id="8048523at2759"/>
<organism evidence="6">
    <name type="scientific">Candida tenuis (strain ATCC 10573 / BCRC 21748 / CBS 615 / JCM 9827 / NBRC 10315 / NRRL Y-1498 / VKM Y-70)</name>
    <name type="common">Yeast</name>
    <name type="synonym">Yamadazyma tenuis</name>
    <dbReference type="NCBI Taxonomy" id="590646"/>
    <lineage>
        <taxon>Eukaryota</taxon>
        <taxon>Fungi</taxon>
        <taxon>Dikarya</taxon>
        <taxon>Ascomycota</taxon>
        <taxon>Saccharomycotina</taxon>
        <taxon>Pichiomycetes</taxon>
        <taxon>Debaryomycetaceae</taxon>
        <taxon>Yamadazyma</taxon>
    </lineage>
</organism>
<dbReference type="EMBL" id="GL996527">
    <property type="protein sequence ID" value="EGV62532.1"/>
    <property type="molecule type" value="Genomic_DNA"/>
</dbReference>
<gene>
    <name evidence="5" type="ORF">CANTEDRAFT_114937</name>
</gene>
<accession>G3BAX1</accession>
<dbReference type="PANTHER" id="PTHR48106:SF13">
    <property type="entry name" value="QUINONE OXIDOREDUCTASE-RELATED"/>
    <property type="match status" value="1"/>
</dbReference>
<dbReference type="Gene3D" id="3.40.50.720">
    <property type="entry name" value="NAD(P)-binding Rossmann-like Domain"/>
    <property type="match status" value="1"/>
</dbReference>
<dbReference type="InterPro" id="IPR036291">
    <property type="entry name" value="NAD(P)-bd_dom_sf"/>
</dbReference>
<dbReference type="Pfam" id="PF08240">
    <property type="entry name" value="ADH_N"/>
    <property type="match status" value="1"/>
</dbReference>
<proteinExistence type="predicted"/>
<dbReference type="HOGENOM" id="CLU_026673_3_1_1"/>
<evidence type="ECO:0000259" key="3">
    <source>
        <dbReference type="SMART" id="SM00829"/>
    </source>
</evidence>
<keyword evidence="2" id="KW-0560">Oxidoreductase</keyword>
<name>G3BAX1_CANTC</name>
<evidence type="ECO:0000313" key="6">
    <source>
        <dbReference type="Proteomes" id="UP000000707"/>
    </source>
</evidence>
<sequence>MSALPETQKVVLINEHSENYDVLKYQDFPTPKIESSKDVIIKNHYAGVNFIEGYFRKGVYPVPGFPYVLGREASGEVVAVGSAVKDYKVGDKVVYLQSATFAEYTKIPEDHPQIAKIPADTSAKDFELYGSFSVQALTAYSFIEKGPYRPQKGDYVLVWAAAGGVGQIFTQILSKIGVNVIALASTDDKLKFTKTLGAKYTINYKTEDVINKVLEFTDGKGAQAAYDGIGKATWNTSLGSLGVGGVLVSYGNASGLVPPIDLGTLSAKNHVVARPVVFGYLQDKKTFNYFFDKVVSDHKSGKVTYKQPVVHDLKDYPKVAKELESGTTSWKFVLKI</sequence>
<keyword evidence="6" id="KW-1185">Reference proteome</keyword>
<evidence type="ECO:0000256" key="2">
    <source>
        <dbReference type="ARBA" id="ARBA00023002"/>
    </source>
</evidence>
<feature type="domain" description="Enoyl reductase (ER)" evidence="3">
    <location>
        <begin position="18"/>
        <end position="334"/>
    </location>
</feature>
<dbReference type="InterPro" id="IPR002364">
    <property type="entry name" value="Quin_OxRdtase/zeta-crystal_CS"/>
</dbReference>
<dbReference type="KEGG" id="cten:18247644"/>
<dbReference type="PANTHER" id="PTHR48106">
    <property type="entry name" value="QUINONE OXIDOREDUCTASE PIG3-RELATED"/>
    <property type="match status" value="1"/>
</dbReference>
<dbReference type="Pfam" id="PF00107">
    <property type="entry name" value="ADH_zinc_N"/>
    <property type="match status" value="1"/>
</dbReference>
<dbReference type="CDD" id="cd05286">
    <property type="entry name" value="QOR2"/>
    <property type="match status" value="1"/>
</dbReference>
<evidence type="ECO:0000313" key="4">
    <source>
        <dbReference type="EMBL" id="EGV62532.1"/>
    </source>
</evidence>
<protein>
    <submittedName>
        <fullName evidence="4">NAD(P)-binding protein</fullName>
    </submittedName>
</protein>
<dbReference type="InterPro" id="IPR020843">
    <property type="entry name" value="ER"/>
</dbReference>
<keyword evidence="1" id="KW-0521">NADP</keyword>
<dbReference type="eggNOG" id="KOG1197">
    <property type="taxonomic scope" value="Eukaryota"/>
</dbReference>
<dbReference type="GO" id="GO:0070402">
    <property type="term" value="F:NADPH binding"/>
    <property type="evidence" value="ECO:0007669"/>
    <property type="project" value="TreeGrafter"/>
</dbReference>
<dbReference type="InterPro" id="IPR047618">
    <property type="entry name" value="QOR-like"/>
</dbReference>
<dbReference type="Gene3D" id="3.90.180.10">
    <property type="entry name" value="Medium-chain alcohol dehydrogenases, catalytic domain"/>
    <property type="match status" value="1"/>
</dbReference>
<reference evidence="5 6" key="1">
    <citation type="journal article" date="2011" name="Proc. Natl. Acad. Sci. U.S.A.">
        <title>Comparative genomics of xylose-fermenting fungi for enhanced biofuel production.</title>
        <authorList>
            <person name="Wohlbach D.J."/>
            <person name="Kuo A."/>
            <person name="Sato T.K."/>
            <person name="Potts K.M."/>
            <person name="Salamov A.A."/>
            <person name="LaButti K.M."/>
            <person name="Sun H."/>
            <person name="Clum A."/>
            <person name="Pangilinan J.L."/>
            <person name="Lindquist E.A."/>
            <person name="Lucas S."/>
            <person name="Lapidus A."/>
            <person name="Jin M."/>
            <person name="Gunawan C."/>
            <person name="Balan V."/>
            <person name="Dale B.E."/>
            <person name="Jeffries T.W."/>
            <person name="Zinkel R."/>
            <person name="Barry K.W."/>
            <person name="Grigoriev I.V."/>
            <person name="Gasch A.P."/>
        </authorList>
    </citation>
    <scope>NUCLEOTIDE SEQUENCE [LARGE SCALE GENOMIC DNA]</scope>
    <source>
        <strain evidence="5">ATCC 10573</strain>
        <strain evidence="6">ATCC 10573 / BCRC 21748 / CBS 615 / JCM 9827 / NBRC 10315 / NRRL Y-1498 / VKM Y-70</strain>
    </source>
</reference>
<evidence type="ECO:0000256" key="1">
    <source>
        <dbReference type="ARBA" id="ARBA00022857"/>
    </source>
</evidence>
<dbReference type="GO" id="GO:0008270">
    <property type="term" value="F:zinc ion binding"/>
    <property type="evidence" value="ECO:0007669"/>
    <property type="project" value="InterPro"/>
</dbReference>
<dbReference type="GO" id="GO:0003960">
    <property type="term" value="F:quinone reductase (NADPH) activity"/>
    <property type="evidence" value="ECO:0007669"/>
    <property type="project" value="InterPro"/>
</dbReference>
<dbReference type="AlphaFoldDB" id="G3BAX1"/>
<dbReference type="SUPFAM" id="SSF51735">
    <property type="entry name" value="NAD(P)-binding Rossmann-fold domains"/>
    <property type="match status" value="1"/>
</dbReference>